<proteinExistence type="predicted"/>
<accession>A0A2A3M1G0</accession>
<evidence type="ECO:0000313" key="1">
    <source>
        <dbReference type="EMBL" id="PBJ94005.1"/>
    </source>
</evidence>
<comment type="caution">
    <text evidence="1">The sequence shown here is derived from an EMBL/GenBank/DDBJ whole genome shotgun (WGS) entry which is preliminary data.</text>
</comment>
<reference evidence="1 2" key="1">
    <citation type="submission" date="2017-09" db="EMBL/GenBank/DDBJ databases">
        <authorList>
            <person name="Ehlers B."/>
            <person name="Leendertz F.H."/>
        </authorList>
    </citation>
    <scope>NUCLEOTIDE SEQUENCE [LARGE SCALE GENOMIC DNA]</scope>
    <source>
        <strain evidence="1 2">DJ-1</strain>
    </source>
</reference>
<dbReference type="RefSeq" id="WP_023383774.1">
    <property type="nucleotide sequence ID" value="NZ_NTME01000021.1"/>
</dbReference>
<sequence length="131" mass="14431">MQTELTTIAWEPGFQLNLSSWADLEIAKRRGESPGELSACALNSCIFYLGAYVMTRDLVAHVEKGITWNAQVYEAWNYGRCQEIHKICRGLAPSDADALLHASGYADVSLDELSDASDEAVQEAWAALYGE</sequence>
<dbReference type="EMBL" id="NTME01000021">
    <property type="protein sequence ID" value="PBJ94005.1"/>
    <property type="molecule type" value="Genomic_DNA"/>
</dbReference>
<organism evidence="1 2">
    <name type="scientific">Pseudomonas plecoglossicida</name>
    <dbReference type="NCBI Taxonomy" id="70775"/>
    <lineage>
        <taxon>Bacteria</taxon>
        <taxon>Pseudomonadati</taxon>
        <taxon>Pseudomonadota</taxon>
        <taxon>Gammaproteobacteria</taxon>
        <taxon>Pseudomonadales</taxon>
        <taxon>Pseudomonadaceae</taxon>
        <taxon>Pseudomonas</taxon>
    </lineage>
</organism>
<dbReference type="AlphaFoldDB" id="A0A2A3M1G0"/>
<gene>
    <name evidence="1" type="ORF">CMV24_19500</name>
</gene>
<dbReference type="Proteomes" id="UP000218102">
    <property type="component" value="Unassembled WGS sequence"/>
</dbReference>
<protein>
    <submittedName>
        <fullName evidence="1">Uncharacterized protein</fullName>
    </submittedName>
</protein>
<evidence type="ECO:0000313" key="2">
    <source>
        <dbReference type="Proteomes" id="UP000218102"/>
    </source>
</evidence>
<name>A0A2A3M1G0_PSEDL</name>